<evidence type="ECO:0000256" key="1">
    <source>
        <dbReference type="ARBA" id="ARBA00023015"/>
    </source>
</evidence>
<feature type="domain" description="Cyclic nucleotide-binding" evidence="5">
    <location>
        <begin position="26"/>
        <end position="135"/>
    </location>
</feature>
<dbReference type="PROSITE" id="PS51063">
    <property type="entry name" value="HTH_CRP_2"/>
    <property type="match status" value="1"/>
</dbReference>
<dbReference type="KEGG" id="pbj:VN24_02520"/>
<dbReference type="CDD" id="cd00038">
    <property type="entry name" value="CAP_ED"/>
    <property type="match status" value="1"/>
</dbReference>
<evidence type="ECO:0000313" key="7">
    <source>
        <dbReference type="EMBL" id="AJY77445.1"/>
    </source>
</evidence>
<reference evidence="8" key="2">
    <citation type="submission" date="2015-03" db="EMBL/GenBank/DDBJ databases">
        <title>Genome sequence of Paenibacillus beijingensis strain DSM 24997T.</title>
        <authorList>
            <person name="Kwak Y."/>
            <person name="Shin J.-H."/>
        </authorList>
    </citation>
    <scope>NUCLEOTIDE SEQUENCE [LARGE SCALE GENOMIC DNA]</scope>
    <source>
        <strain evidence="8">DSM 24997</strain>
    </source>
</reference>
<feature type="domain" description="HTH crp-type" evidence="6">
    <location>
        <begin position="149"/>
        <end position="220"/>
    </location>
</feature>
<proteinExistence type="predicted"/>
<dbReference type="PANTHER" id="PTHR24567">
    <property type="entry name" value="CRP FAMILY TRANSCRIPTIONAL REGULATORY PROTEIN"/>
    <property type="match status" value="1"/>
</dbReference>
<dbReference type="InterPro" id="IPR000595">
    <property type="entry name" value="cNMP-bd_dom"/>
</dbReference>
<dbReference type="EMBL" id="CP011058">
    <property type="protein sequence ID" value="AJY77445.1"/>
    <property type="molecule type" value="Genomic_DNA"/>
</dbReference>
<evidence type="ECO:0000259" key="5">
    <source>
        <dbReference type="PROSITE" id="PS50042"/>
    </source>
</evidence>
<dbReference type="InterPro" id="IPR012318">
    <property type="entry name" value="HTH_CRP"/>
</dbReference>
<dbReference type="Gene3D" id="1.10.10.10">
    <property type="entry name" value="Winged helix-like DNA-binding domain superfamily/Winged helix DNA-binding domain"/>
    <property type="match status" value="1"/>
</dbReference>
<dbReference type="PANTHER" id="PTHR24567:SF26">
    <property type="entry name" value="REGULATORY PROTEIN YEIL"/>
    <property type="match status" value="1"/>
</dbReference>
<dbReference type="SUPFAM" id="SSF46785">
    <property type="entry name" value="Winged helix' DNA-binding domain"/>
    <property type="match status" value="1"/>
</dbReference>
<dbReference type="InterPro" id="IPR050397">
    <property type="entry name" value="Env_Response_Regulators"/>
</dbReference>
<dbReference type="Gene3D" id="2.60.120.10">
    <property type="entry name" value="Jelly Rolls"/>
    <property type="match status" value="1"/>
</dbReference>
<name>A0A0D5NQI8_9BACL</name>
<keyword evidence="2" id="KW-0238">DNA-binding</keyword>
<dbReference type="PATRIC" id="fig|1126833.4.peg.560"/>
<dbReference type="RefSeq" id="WP_045672892.1">
    <property type="nucleotide sequence ID" value="NZ_CP011058.1"/>
</dbReference>
<keyword evidence="8" id="KW-1185">Reference proteome</keyword>
<dbReference type="Pfam" id="PF00027">
    <property type="entry name" value="cNMP_binding"/>
    <property type="match status" value="1"/>
</dbReference>
<keyword evidence="3" id="KW-0010">Activator</keyword>
<protein>
    <submittedName>
        <fullName evidence="7">Transcriptional regulator</fullName>
    </submittedName>
</protein>
<evidence type="ECO:0000256" key="4">
    <source>
        <dbReference type="ARBA" id="ARBA00023163"/>
    </source>
</evidence>
<evidence type="ECO:0000256" key="3">
    <source>
        <dbReference type="ARBA" id="ARBA00023159"/>
    </source>
</evidence>
<organism evidence="7 8">
    <name type="scientific">Paenibacillus beijingensis</name>
    <dbReference type="NCBI Taxonomy" id="1126833"/>
    <lineage>
        <taxon>Bacteria</taxon>
        <taxon>Bacillati</taxon>
        <taxon>Bacillota</taxon>
        <taxon>Bacilli</taxon>
        <taxon>Bacillales</taxon>
        <taxon>Paenibacillaceae</taxon>
        <taxon>Paenibacillus</taxon>
    </lineage>
</organism>
<dbReference type="GO" id="GO:0003677">
    <property type="term" value="F:DNA binding"/>
    <property type="evidence" value="ECO:0007669"/>
    <property type="project" value="UniProtKB-KW"/>
</dbReference>
<evidence type="ECO:0000256" key="2">
    <source>
        <dbReference type="ARBA" id="ARBA00023125"/>
    </source>
</evidence>
<dbReference type="InterPro" id="IPR018490">
    <property type="entry name" value="cNMP-bd_dom_sf"/>
</dbReference>
<keyword evidence="1" id="KW-0805">Transcription regulation</keyword>
<accession>A0A0D5NQI8</accession>
<dbReference type="InterPro" id="IPR036390">
    <property type="entry name" value="WH_DNA-bd_sf"/>
</dbReference>
<dbReference type="InterPro" id="IPR014710">
    <property type="entry name" value="RmlC-like_jellyroll"/>
</dbReference>
<dbReference type="PROSITE" id="PS50042">
    <property type="entry name" value="CNMP_BINDING_3"/>
    <property type="match status" value="1"/>
</dbReference>
<dbReference type="Proteomes" id="UP000032633">
    <property type="component" value="Chromosome"/>
</dbReference>
<evidence type="ECO:0000313" key="8">
    <source>
        <dbReference type="Proteomes" id="UP000032633"/>
    </source>
</evidence>
<evidence type="ECO:0000259" key="6">
    <source>
        <dbReference type="PROSITE" id="PS51063"/>
    </source>
</evidence>
<dbReference type="OrthoDB" id="581021at2"/>
<dbReference type="AlphaFoldDB" id="A0A0D5NQI8"/>
<gene>
    <name evidence="7" type="ORF">VN24_02520</name>
</gene>
<sequence length="232" mass="25950">MKKINDPAAIARYVNEHRLSGIFDEQTIAAMELFAYDKGEPICSAGDSLSQLYLLVSGKMKIYTVLPNGKSVLLRFNNPLAVVGDIEFLTEYPVRSNVESVLESFVLTLKYETLRESAYDDPVFLRFMMKHLSHKLYTVSNASSLNLLYPVETRFASYLLSVTADAGNKSATEELKTAKLTEVAELLGTSYRHLNRVVTGLASAGILERQRGRIVIKERDRLEQLASGNLYS</sequence>
<dbReference type="InterPro" id="IPR036388">
    <property type="entry name" value="WH-like_DNA-bd_sf"/>
</dbReference>
<reference evidence="7 8" key="1">
    <citation type="journal article" date="2015" name="J. Biotechnol.">
        <title>Complete genome sequence of Paenibacillus beijingensis 7188(T) (=DSM 24997(T)), a novel rhizobacterium from jujube garden soil.</title>
        <authorList>
            <person name="Kwak Y."/>
            <person name="Shin J.H."/>
        </authorList>
    </citation>
    <scope>NUCLEOTIDE SEQUENCE [LARGE SCALE GENOMIC DNA]</scope>
    <source>
        <strain evidence="7 8">DSM 24997</strain>
    </source>
</reference>
<dbReference type="HOGENOM" id="CLU_075053_11_0_9"/>
<dbReference type="STRING" id="1126833.VN24_02520"/>
<dbReference type="SUPFAM" id="SSF51206">
    <property type="entry name" value="cAMP-binding domain-like"/>
    <property type="match status" value="1"/>
</dbReference>
<dbReference type="SMART" id="SM00100">
    <property type="entry name" value="cNMP"/>
    <property type="match status" value="1"/>
</dbReference>
<dbReference type="Pfam" id="PF13545">
    <property type="entry name" value="HTH_Crp_2"/>
    <property type="match status" value="1"/>
</dbReference>
<dbReference type="GO" id="GO:0005829">
    <property type="term" value="C:cytosol"/>
    <property type="evidence" value="ECO:0007669"/>
    <property type="project" value="TreeGrafter"/>
</dbReference>
<dbReference type="GO" id="GO:0003700">
    <property type="term" value="F:DNA-binding transcription factor activity"/>
    <property type="evidence" value="ECO:0007669"/>
    <property type="project" value="TreeGrafter"/>
</dbReference>
<keyword evidence="4" id="KW-0804">Transcription</keyword>